<dbReference type="RefSeq" id="WP_124222492.1">
    <property type="nucleotide sequence ID" value="NZ_RKRF01000010.1"/>
</dbReference>
<dbReference type="OrthoDB" id="449657at2"/>
<proteinExistence type="predicted"/>
<keyword evidence="3" id="KW-0378">Hydrolase</keyword>
<feature type="domain" description="CAAX prenyl protease 2/Lysostaphin resistance protein A-like" evidence="2">
    <location>
        <begin position="117"/>
        <end position="214"/>
    </location>
</feature>
<evidence type="ECO:0000259" key="2">
    <source>
        <dbReference type="Pfam" id="PF02517"/>
    </source>
</evidence>
<feature type="transmembrane region" description="Helical" evidence="1">
    <location>
        <begin position="117"/>
        <end position="136"/>
    </location>
</feature>
<dbReference type="AlphaFoldDB" id="A0A3N5BYJ8"/>
<accession>A0A3N5BYJ8</accession>
<protein>
    <submittedName>
        <fullName evidence="3">CAAX prenyl protease-like protein</fullName>
    </submittedName>
</protein>
<evidence type="ECO:0000256" key="1">
    <source>
        <dbReference type="SAM" id="Phobius"/>
    </source>
</evidence>
<evidence type="ECO:0000313" key="4">
    <source>
        <dbReference type="Proteomes" id="UP000276443"/>
    </source>
</evidence>
<keyword evidence="1" id="KW-1133">Transmembrane helix</keyword>
<organism evidence="3 4">
    <name type="scientific">Aquisalibacillus elongatus</name>
    <dbReference type="NCBI Taxonomy" id="485577"/>
    <lineage>
        <taxon>Bacteria</taxon>
        <taxon>Bacillati</taxon>
        <taxon>Bacillota</taxon>
        <taxon>Bacilli</taxon>
        <taxon>Bacillales</taxon>
        <taxon>Bacillaceae</taxon>
        <taxon>Aquisalibacillus</taxon>
    </lineage>
</organism>
<feature type="transmembrane region" description="Helical" evidence="1">
    <location>
        <begin position="206"/>
        <end position="225"/>
    </location>
</feature>
<name>A0A3N5BYJ8_9BACI</name>
<evidence type="ECO:0000313" key="3">
    <source>
        <dbReference type="EMBL" id="RPF52242.1"/>
    </source>
</evidence>
<keyword evidence="1" id="KW-0472">Membrane</keyword>
<dbReference type="EMBL" id="RKRF01000010">
    <property type="protein sequence ID" value="RPF52242.1"/>
    <property type="molecule type" value="Genomic_DNA"/>
</dbReference>
<dbReference type="GO" id="GO:0006508">
    <property type="term" value="P:proteolysis"/>
    <property type="evidence" value="ECO:0007669"/>
    <property type="project" value="UniProtKB-KW"/>
</dbReference>
<feature type="transmembrane region" description="Helical" evidence="1">
    <location>
        <begin position="74"/>
        <end position="97"/>
    </location>
</feature>
<keyword evidence="3" id="KW-0645">Protease</keyword>
<comment type="caution">
    <text evidence="3">The sequence shown here is derived from an EMBL/GenBank/DDBJ whole genome shotgun (WGS) entry which is preliminary data.</text>
</comment>
<keyword evidence="1" id="KW-0812">Transmembrane</keyword>
<dbReference type="PROSITE" id="PS51257">
    <property type="entry name" value="PROKAR_LIPOPROTEIN"/>
    <property type="match status" value="1"/>
</dbReference>
<dbReference type="Pfam" id="PF02517">
    <property type="entry name" value="Rce1-like"/>
    <property type="match status" value="1"/>
</dbReference>
<dbReference type="InterPro" id="IPR003675">
    <property type="entry name" value="Rce1/LyrA-like_dom"/>
</dbReference>
<dbReference type="GO" id="GO:0080120">
    <property type="term" value="P:CAAX-box protein maturation"/>
    <property type="evidence" value="ECO:0007669"/>
    <property type="project" value="UniProtKB-ARBA"/>
</dbReference>
<feature type="transmembrane region" description="Helical" evidence="1">
    <location>
        <begin position="148"/>
        <end position="167"/>
    </location>
</feature>
<sequence length="227" mass="26431">MDRKFIVHIVILTALSCLLLYMIEQVFGAHYLVKTSSKIGLFLIIPLVYIKYFLKDSIFDFLRFNQIDWDRLKLGFGLGLLSMIILIGTYILLQGFIEGEAIISDLRDRLGISFKEYIWIAVYITFVNSLLEEFYFRGFIFLKFYQSDLPILGYLYSSGLFAVYHVAIFATWFNIWLTLLALVGLFVVGLVFCYLNTKSNNFLNSWILHIFADIAVVSIGFYLFWTL</sequence>
<dbReference type="Proteomes" id="UP000276443">
    <property type="component" value="Unassembled WGS sequence"/>
</dbReference>
<dbReference type="GO" id="GO:0004175">
    <property type="term" value="F:endopeptidase activity"/>
    <property type="evidence" value="ECO:0007669"/>
    <property type="project" value="UniProtKB-ARBA"/>
</dbReference>
<feature type="transmembrane region" description="Helical" evidence="1">
    <location>
        <begin position="173"/>
        <end position="194"/>
    </location>
</feature>
<gene>
    <name evidence="3" type="ORF">EDC24_2235</name>
</gene>
<reference evidence="3 4" key="1">
    <citation type="submission" date="2018-11" db="EMBL/GenBank/DDBJ databases">
        <title>Genomic Encyclopedia of Type Strains, Phase IV (KMG-IV): sequencing the most valuable type-strain genomes for metagenomic binning, comparative biology and taxonomic classification.</title>
        <authorList>
            <person name="Goeker M."/>
        </authorList>
    </citation>
    <scope>NUCLEOTIDE SEQUENCE [LARGE SCALE GENOMIC DNA]</scope>
    <source>
        <strain evidence="3 4">DSM 18090</strain>
    </source>
</reference>
<feature type="transmembrane region" description="Helical" evidence="1">
    <location>
        <begin position="38"/>
        <end position="54"/>
    </location>
</feature>
<keyword evidence="4" id="KW-1185">Reference proteome</keyword>